<protein>
    <submittedName>
        <fullName evidence="1">Major paralogous domain-containing protein</fullName>
    </submittedName>
</protein>
<dbReference type="RefSeq" id="WP_143159314.1">
    <property type="nucleotide sequence ID" value="NZ_FRAW01000004.1"/>
</dbReference>
<name>A0A1M6RKB7_9BACT</name>
<dbReference type="AlphaFoldDB" id="A0A1M6RKB7"/>
<evidence type="ECO:0000313" key="2">
    <source>
        <dbReference type="Proteomes" id="UP000184275"/>
    </source>
</evidence>
<gene>
    <name evidence="1" type="ORF">SAMN05720469_10433</name>
</gene>
<evidence type="ECO:0000313" key="1">
    <source>
        <dbReference type="EMBL" id="SHK32880.1"/>
    </source>
</evidence>
<organism evidence="1 2">
    <name type="scientific">Fibrobacter intestinalis</name>
    <dbReference type="NCBI Taxonomy" id="28122"/>
    <lineage>
        <taxon>Bacteria</taxon>
        <taxon>Pseudomonadati</taxon>
        <taxon>Fibrobacterota</taxon>
        <taxon>Fibrobacteria</taxon>
        <taxon>Fibrobacterales</taxon>
        <taxon>Fibrobacteraceae</taxon>
        <taxon>Fibrobacter</taxon>
    </lineage>
</organism>
<accession>A0A1M6RKB7</accession>
<reference evidence="2" key="1">
    <citation type="submission" date="2016-11" db="EMBL/GenBank/DDBJ databases">
        <authorList>
            <person name="Varghese N."/>
            <person name="Submissions S."/>
        </authorList>
    </citation>
    <scope>NUCLEOTIDE SEQUENCE [LARGE SCALE GENOMIC DNA]</scope>
    <source>
        <strain evidence="2">UWOS</strain>
    </source>
</reference>
<sequence length="295" mass="34212">MNIIHNLFFTVSLAALMSGCNSEIDLVKNGTLQGREQTTIGKAIESAMGDVQWNYFETDKGVRVVEVRGWLGQTEYTNIIEVLDYCFKPEKKQIVIQFRLLVNQDAFDVSYCGKGKERLDCSTLLNFIYNEDISFNKLKENCALIRENIMIEPLARDEETGLYSRPIAIKGDGWESWLTFNGFFNTREKDKMCPSGWRLPTREEFSNLLDKERTLAEKITFSSHLFALHDYLFIGDNRANGYKNWFLGDVDDDRNYVSCIQDLEVFKSNVDKDDPRRKCGEDYGCFNEKCEWICE</sequence>
<keyword evidence="2" id="KW-1185">Reference proteome</keyword>
<dbReference type="Proteomes" id="UP000184275">
    <property type="component" value="Unassembled WGS sequence"/>
</dbReference>
<dbReference type="EMBL" id="FRAW01000004">
    <property type="protein sequence ID" value="SHK32880.1"/>
    <property type="molecule type" value="Genomic_DNA"/>
</dbReference>
<proteinExistence type="predicted"/>